<dbReference type="Pfam" id="PF12023">
    <property type="entry name" value="DUF3511"/>
    <property type="match status" value="1"/>
</dbReference>
<accession>A3AH40</accession>
<evidence type="ECO:0000256" key="1">
    <source>
        <dbReference type="SAM" id="MobiDB-lite"/>
    </source>
</evidence>
<gene>
    <name evidence="2" type="ORF">OsJ_10532</name>
</gene>
<dbReference type="PANTHER" id="PTHR33193">
    <property type="entry name" value="DOMAIN PROTEIN, PUTATIVE (DUF3511)-RELATED"/>
    <property type="match status" value="1"/>
</dbReference>
<protein>
    <submittedName>
        <fullName evidence="2">Uncharacterized protein</fullName>
    </submittedName>
</protein>
<dbReference type="InterPro" id="IPR021899">
    <property type="entry name" value="DUF3511"/>
</dbReference>
<dbReference type="Proteomes" id="UP000007752">
    <property type="component" value="Chromosome 3"/>
</dbReference>
<proteinExistence type="predicted"/>
<feature type="compositionally biased region" description="Low complexity" evidence="1">
    <location>
        <begin position="39"/>
        <end position="52"/>
    </location>
</feature>
<reference evidence="2" key="1">
    <citation type="journal article" date="2005" name="PLoS Biol.">
        <title>The genomes of Oryza sativa: a history of duplications.</title>
        <authorList>
            <person name="Yu J."/>
            <person name="Wang J."/>
            <person name="Lin W."/>
            <person name="Li S."/>
            <person name="Li H."/>
            <person name="Zhou J."/>
            <person name="Ni P."/>
            <person name="Dong W."/>
            <person name="Hu S."/>
            <person name="Zeng C."/>
            <person name="Zhang J."/>
            <person name="Zhang Y."/>
            <person name="Li R."/>
            <person name="Xu Z."/>
            <person name="Li S."/>
            <person name="Li X."/>
            <person name="Zheng H."/>
            <person name="Cong L."/>
            <person name="Lin L."/>
            <person name="Yin J."/>
            <person name="Geng J."/>
            <person name="Li G."/>
            <person name="Shi J."/>
            <person name="Liu J."/>
            <person name="Lv H."/>
            <person name="Li J."/>
            <person name="Wang J."/>
            <person name="Deng Y."/>
            <person name="Ran L."/>
            <person name="Shi X."/>
            <person name="Wang X."/>
            <person name="Wu Q."/>
            <person name="Li C."/>
            <person name="Ren X."/>
            <person name="Wang J."/>
            <person name="Wang X."/>
            <person name="Li D."/>
            <person name="Liu D."/>
            <person name="Zhang X."/>
            <person name="Ji Z."/>
            <person name="Zhao W."/>
            <person name="Sun Y."/>
            <person name="Zhang Z."/>
            <person name="Bao J."/>
            <person name="Han Y."/>
            <person name="Dong L."/>
            <person name="Ji J."/>
            <person name="Chen P."/>
            <person name="Wu S."/>
            <person name="Liu J."/>
            <person name="Xiao Y."/>
            <person name="Bu D."/>
            <person name="Tan J."/>
            <person name="Yang L."/>
            <person name="Ye C."/>
            <person name="Zhang J."/>
            <person name="Xu J."/>
            <person name="Zhou Y."/>
            <person name="Yu Y."/>
            <person name="Zhang B."/>
            <person name="Zhuang S."/>
            <person name="Wei H."/>
            <person name="Liu B."/>
            <person name="Lei M."/>
            <person name="Yu H."/>
            <person name="Li Y."/>
            <person name="Xu H."/>
            <person name="Wei S."/>
            <person name="He X."/>
            <person name="Fang L."/>
            <person name="Zhang Z."/>
            <person name="Zhang Y."/>
            <person name="Huang X."/>
            <person name="Su Z."/>
            <person name="Tong W."/>
            <person name="Li J."/>
            <person name="Tong Z."/>
            <person name="Li S."/>
            <person name="Ye J."/>
            <person name="Wang L."/>
            <person name="Fang L."/>
            <person name="Lei T."/>
            <person name="Chen C."/>
            <person name="Chen H."/>
            <person name="Xu Z."/>
            <person name="Li H."/>
            <person name="Huang H."/>
            <person name="Zhang F."/>
            <person name="Xu H."/>
            <person name="Li N."/>
            <person name="Zhao C."/>
            <person name="Li S."/>
            <person name="Dong L."/>
            <person name="Huang Y."/>
            <person name="Li L."/>
            <person name="Xi Y."/>
            <person name="Qi Q."/>
            <person name="Li W."/>
            <person name="Zhang B."/>
            <person name="Hu W."/>
            <person name="Zhang Y."/>
            <person name="Tian X."/>
            <person name="Jiao Y."/>
            <person name="Liang X."/>
            <person name="Jin J."/>
            <person name="Gao L."/>
            <person name="Zheng W."/>
            <person name="Hao B."/>
            <person name="Liu S."/>
            <person name="Wang W."/>
            <person name="Yuan L."/>
            <person name="Cao M."/>
            <person name="McDermott J."/>
            <person name="Samudrala R."/>
            <person name="Wang J."/>
            <person name="Wong G.K."/>
            <person name="Yang H."/>
        </authorList>
    </citation>
    <scope>NUCLEOTIDE SEQUENCE [LARGE SCALE GENOMIC DNA]</scope>
</reference>
<organism evidence="2">
    <name type="scientific">Oryza sativa subsp. japonica</name>
    <name type="common">Rice</name>
    <dbReference type="NCBI Taxonomy" id="39947"/>
    <lineage>
        <taxon>Eukaryota</taxon>
        <taxon>Viridiplantae</taxon>
        <taxon>Streptophyta</taxon>
        <taxon>Embryophyta</taxon>
        <taxon>Tracheophyta</taxon>
        <taxon>Spermatophyta</taxon>
        <taxon>Magnoliopsida</taxon>
        <taxon>Liliopsida</taxon>
        <taxon>Poales</taxon>
        <taxon>Poaceae</taxon>
        <taxon>BOP clade</taxon>
        <taxon>Oryzoideae</taxon>
        <taxon>Oryzeae</taxon>
        <taxon>Oryzinae</taxon>
        <taxon>Oryza</taxon>
        <taxon>Oryza sativa</taxon>
    </lineage>
</organism>
<name>A3AH40_ORYSJ</name>
<evidence type="ECO:0000313" key="2">
    <source>
        <dbReference type="EMBL" id="EAZ26629.1"/>
    </source>
</evidence>
<dbReference type="PANTHER" id="PTHR33193:SF13">
    <property type="entry name" value="EXPRESSED PROTEIN"/>
    <property type="match status" value="1"/>
</dbReference>
<sequence length="184" mass="20220">MAAAAADYEYRAYGAPADHDRPYHGREVVPYGDRRIDVVVKPPGTTTTTTTRSPPPPLPVTKVGGGGGGMGSAWCFSDPEMKRRRRLASYKAYSVEGKVKSSLRRGFPLDQGQVLRVDPWLPWDLGGVQFGLEHDTSLQPCARSVLATTNFLPKMRKDLSKRPRGTVLGWSGYRKGKENLLGAF</sequence>
<dbReference type="EMBL" id="CM000140">
    <property type="protein sequence ID" value="EAZ26629.1"/>
    <property type="molecule type" value="Genomic_DNA"/>
</dbReference>
<feature type="region of interest" description="Disordered" evidence="1">
    <location>
        <begin position="39"/>
        <end position="59"/>
    </location>
</feature>
<dbReference type="AlphaFoldDB" id="A3AH40"/>
<reference evidence="2" key="2">
    <citation type="submission" date="2008-12" db="EMBL/GenBank/DDBJ databases">
        <title>Improved gene annotation of the rice (Oryza sativa) genomes.</title>
        <authorList>
            <person name="Wang J."/>
            <person name="Li R."/>
            <person name="Fan W."/>
            <person name="Huang Q."/>
            <person name="Zhang J."/>
            <person name="Zhou Y."/>
            <person name="Hu Y."/>
            <person name="Zi S."/>
            <person name="Li J."/>
            <person name="Ni P."/>
            <person name="Zheng H."/>
            <person name="Zhang Y."/>
            <person name="Zhao M."/>
            <person name="Hao Q."/>
            <person name="McDermott J."/>
            <person name="Samudrala R."/>
            <person name="Kristiansen K."/>
            <person name="Wong G.K.-S."/>
        </authorList>
    </citation>
    <scope>NUCLEOTIDE SEQUENCE</scope>
</reference>